<name>L0NB63_9HYPH</name>
<proteinExistence type="predicted"/>
<evidence type="ECO:0000313" key="2">
    <source>
        <dbReference type="Proteomes" id="UP000010792"/>
    </source>
</evidence>
<reference evidence="1 2" key="1">
    <citation type="journal article" date="2013" name="Genome Biol. Evol.">
        <title>Life in an arsenic-containing gold mine: genome and physiology of the autotrophic arsenite-oxidizing bacterium rhizobium sp. NT-26.</title>
        <authorList>
            <person name="Andres J."/>
            <person name="Arsene-Ploetze F."/>
            <person name="Barbe V."/>
            <person name="Brochier-Armanet C."/>
            <person name="Cleiss-Arnold J."/>
            <person name="Coppee J.Y."/>
            <person name="Dillies M.A."/>
            <person name="Geist"/>
            <person name="L"/>
            <person name="Joublin A."/>
            <person name="Koechler S."/>
            <person name="Lassalle F."/>
            <person name="Marchal M."/>
            <person name="Medigue C."/>
            <person name="Muller D."/>
            <person name="Nesme X."/>
            <person name="Plewniak F."/>
            <person name="Proux C."/>
            <person name="Ramirez-Bahena M.H."/>
            <person name="Schenowitz C."/>
            <person name="Sismeiro O."/>
            <person name="Vallenet D."/>
            <person name="Santini J.M."/>
            <person name="Bertin P.N."/>
        </authorList>
    </citation>
    <scope>NUCLEOTIDE SEQUENCE [LARGE SCALE GENOMIC DNA]</scope>
    <source>
        <strain evidence="1 2">NT-26</strain>
    </source>
</reference>
<gene>
    <name evidence="1" type="ORF">NT26_0571</name>
</gene>
<evidence type="ECO:0000313" key="1">
    <source>
        <dbReference type="EMBL" id="CCF18295.1"/>
    </source>
</evidence>
<dbReference type="AlphaFoldDB" id="L0NB63"/>
<keyword evidence="2" id="KW-1185">Reference proteome</keyword>
<dbReference type="KEGG" id="rht:NT26_0571"/>
<dbReference type="Proteomes" id="UP000010792">
    <property type="component" value="Chromosome"/>
</dbReference>
<dbReference type="STRING" id="1125847.NT26_0571"/>
<dbReference type="Pfam" id="PF20181">
    <property type="entry name" value="DUF6544"/>
    <property type="match status" value="1"/>
</dbReference>
<dbReference type="InterPro" id="IPR046674">
    <property type="entry name" value="DUF6544"/>
</dbReference>
<organism evidence="1 2">
    <name type="scientific">Pseudorhizobium banfieldiae</name>
    <dbReference type="NCBI Taxonomy" id="1125847"/>
    <lineage>
        <taxon>Bacteria</taxon>
        <taxon>Pseudomonadati</taxon>
        <taxon>Pseudomonadota</taxon>
        <taxon>Alphaproteobacteria</taxon>
        <taxon>Hyphomicrobiales</taxon>
        <taxon>Rhizobiaceae</taxon>
        <taxon>Rhizobium/Agrobacterium group</taxon>
        <taxon>Pseudorhizobium</taxon>
    </lineage>
</organism>
<protein>
    <submittedName>
        <fullName evidence="1">Uncharacterized protein</fullName>
    </submittedName>
</protein>
<dbReference type="EMBL" id="FO082820">
    <property type="protein sequence ID" value="CCF18295.1"/>
    <property type="molecule type" value="Genomic_DNA"/>
</dbReference>
<accession>L0NB63</accession>
<sequence>MLLSLLIFPLLALAILAWQRLKQLHEDDSTWAALASKTPWHDESFDETMVAGLPVAARRFFLFAIRPGTPLRTVVEVKSTAKISIGHRPPAEVTTYQILAAPHGSLSRYYSKNSLALFSGNSLVYEGRACLRFWCWKMFPFGSSGASVTVLFERMGIDAALWAPAGLLPRNGVIWQEISDTAARATMTSGELTQSIEIMVQPTGQLEWVRGPGPDATIAVPSGFRLFDGYQLPTNVKFQNVPEAIVPLSSRTDAIRFVGPWIGASHA</sequence>